<feature type="compositionally biased region" description="Basic and acidic residues" evidence="2">
    <location>
        <begin position="67"/>
        <end position="85"/>
    </location>
</feature>
<accession>A0A6G0WEQ1</accession>
<evidence type="ECO:0000313" key="4">
    <source>
        <dbReference type="Proteomes" id="UP000481153"/>
    </source>
</evidence>
<feature type="region of interest" description="Disordered" evidence="2">
    <location>
        <begin position="53"/>
        <end position="85"/>
    </location>
</feature>
<dbReference type="VEuPathDB" id="FungiDB:AeMF1_002785"/>
<comment type="caution">
    <text evidence="3">The sequence shown here is derived from an EMBL/GenBank/DDBJ whole genome shotgun (WGS) entry which is preliminary data.</text>
</comment>
<evidence type="ECO:0000313" key="3">
    <source>
        <dbReference type="EMBL" id="KAF0724888.1"/>
    </source>
</evidence>
<reference evidence="3 4" key="1">
    <citation type="submission" date="2019-07" db="EMBL/GenBank/DDBJ databases">
        <title>Genomics analysis of Aphanomyces spp. identifies a new class of oomycete effector associated with host adaptation.</title>
        <authorList>
            <person name="Gaulin E."/>
        </authorList>
    </citation>
    <scope>NUCLEOTIDE SEQUENCE [LARGE SCALE GENOMIC DNA]</scope>
    <source>
        <strain evidence="3 4">ATCC 201684</strain>
    </source>
</reference>
<protein>
    <submittedName>
        <fullName evidence="3">Uncharacterized protein</fullName>
    </submittedName>
</protein>
<keyword evidence="4" id="KW-1185">Reference proteome</keyword>
<name>A0A6G0WEQ1_9STRA</name>
<dbReference type="EMBL" id="VJMJ01000257">
    <property type="protein sequence ID" value="KAF0724888.1"/>
    <property type="molecule type" value="Genomic_DNA"/>
</dbReference>
<sequence>MDHMAISVQLLREDNEALEKRVAEMAKEKEAWLKNQELFEKQIKKLSELNQLQEKRLTEAPPAKPSAEVKHEMEQQRKKNDTLEKNISHLQRDLERVYKRLQDQKAPSTSSSRIDYTPLLKQKAEFEEQQRVVQDLLRQCKEKLKDRHLHKRKRLDNDEQEHETLLKQAIDHYRSELDDEHEFKAMDIAQMTQELDETRSKCAKLEEENNKGRAYVASLQESIQRERNLDATVWQARAKALGEELAQQESAMQLLKNNMQELQDRLAVKEQYLQEQEKGLLEMVKKQANDKLEWETAEAAYQKQIQLLQVELQRRNEELVKKRSSEQSSETEIKRKTAAIEEKYQAEVQHLQDRLAVKEQYLLEQNKDTMAILKKHADELLERDEAETELKKHVQSLEETVVELNSRITESDQHRRSLDLQLQRLSTQMAEKDLAVQAVEKSREDTMTLLKQQIEARQKKEEEIVGLMGQLNGMKTQFEDAARHQSDARESNVKNGKTTMPCLSSQASEELQEFFLAYYDCAETKYQAQSEASDALRSQINNVRRAIQDLLPRMENDQTRASLAFALDKLR</sequence>
<evidence type="ECO:0000256" key="1">
    <source>
        <dbReference type="SAM" id="Coils"/>
    </source>
</evidence>
<organism evidence="3 4">
    <name type="scientific">Aphanomyces euteiches</name>
    <dbReference type="NCBI Taxonomy" id="100861"/>
    <lineage>
        <taxon>Eukaryota</taxon>
        <taxon>Sar</taxon>
        <taxon>Stramenopiles</taxon>
        <taxon>Oomycota</taxon>
        <taxon>Saprolegniomycetes</taxon>
        <taxon>Saprolegniales</taxon>
        <taxon>Verrucalvaceae</taxon>
        <taxon>Aphanomyces</taxon>
    </lineage>
</organism>
<evidence type="ECO:0000256" key="2">
    <source>
        <dbReference type="SAM" id="MobiDB-lite"/>
    </source>
</evidence>
<keyword evidence="1" id="KW-0175">Coiled coil</keyword>
<dbReference type="AlphaFoldDB" id="A0A6G0WEQ1"/>
<feature type="coiled-coil region" evidence="1">
    <location>
        <begin position="238"/>
        <end position="318"/>
    </location>
</feature>
<feature type="coiled-coil region" evidence="1">
    <location>
        <begin position="363"/>
        <end position="407"/>
    </location>
</feature>
<gene>
    <name evidence="3" type="ORF">Ae201684_016539</name>
</gene>
<feature type="coiled-coil region" evidence="1">
    <location>
        <begin position="1"/>
        <end position="35"/>
    </location>
</feature>
<proteinExistence type="predicted"/>
<dbReference type="Proteomes" id="UP000481153">
    <property type="component" value="Unassembled WGS sequence"/>
</dbReference>